<evidence type="ECO:0000313" key="1">
    <source>
        <dbReference type="EMBL" id="KRY82456.1"/>
    </source>
</evidence>
<accession>A0A0V1F934</accession>
<organism evidence="1 2">
    <name type="scientific">Trichinella pseudospiralis</name>
    <name type="common">Parasitic roundworm</name>
    <dbReference type="NCBI Taxonomy" id="6337"/>
    <lineage>
        <taxon>Eukaryota</taxon>
        <taxon>Metazoa</taxon>
        <taxon>Ecdysozoa</taxon>
        <taxon>Nematoda</taxon>
        <taxon>Enoplea</taxon>
        <taxon>Dorylaimia</taxon>
        <taxon>Trichinellida</taxon>
        <taxon>Trichinellidae</taxon>
        <taxon>Trichinella</taxon>
    </lineage>
</organism>
<name>A0A0V1F934_TRIPS</name>
<protein>
    <submittedName>
        <fullName evidence="1">Uncharacterized protein</fullName>
    </submittedName>
</protein>
<comment type="caution">
    <text evidence="1">The sequence shown here is derived from an EMBL/GenBank/DDBJ whole genome shotgun (WGS) entry which is preliminary data.</text>
</comment>
<proteinExistence type="predicted"/>
<dbReference type="Proteomes" id="UP000054995">
    <property type="component" value="Unassembled WGS sequence"/>
</dbReference>
<keyword evidence="2" id="KW-1185">Reference proteome</keyword>
<dbReference type="EMBL" id="JYDT01000174">
    <property type="protein sequence ID" value="KRY82456.1"/>
    <property type="molecule type" value="Genomic_DNA"/>
</dbReference>
<sequence length="61" mass="6888">MLNKWQGISFSSDHEKELSEYLTKGSSKFGRHCVIQDGIQSTVDVDHRFSGKQVPDGSFNK</sequence>
<gene>
    <name evidence="1" type="ORF">T4D_11946</name>
</gene>
<evidence type="ECO:0000313" key="2">
    <source>
        <dbReference type="Proteomes" id="UP000054995"/>
    </source>
</evidence>
<reference evidence="1 2" key="1">
    <citation type="submission" date="2015-01" db="EMBL/GenBank/DDBJ databases">
        <title>Evolution of Trichinella species and genotypes.</title>
        <authorList>
            <person name="Korhonen P.K."/>
            <person name="Edoardo P."/>
            <person name="Giuseppe L.R."/>
            <person name="Gasser R.B."/>
        </authorList>
    </citation>
    <scope>NUCLEOTIDE SEQUENCE [LARGE SCALE GENOMIC DNA]</scope>
    <source>
        <strain evidence="1">ISS470</strain>
    </source>
</reference>